<organism evidence="14 15">
    <name type="scientific">Tectimicrobiota bacterium</name>
    <dbReference type="NCBI Taxonomy" id="2528274"/>
    <lineage>
        <taxon>Bacteria</taxon>
        <taxon>Pseudomonadati</taxon>
        <taxon>Nitrospinota/Tectimicrobiota group</taxon>
        <taxon>Candidatus Tectimicrobiota</taxon>
    </lineage>
</organism>
<comment type="caution">
    <text evidence="14">The sequence shown here is derived from an EMBL/GenBank/DDBJ whole genome shotgun (WGS) entry which is preliminary data.</text>
</comment>
<keyword evidence="9 13" id="KW-0547">Nucleotide-binding</keyword>
<evidence type="ECO:0000313" key="14">
    <source>
        <dbReference type="EMBL" id="MBI3128121.1"/>
    </source>
</evidence>
<comment type="similarity">
    <text evidence="3 13">Belongs to the pantothenate synthetase family.</text>
</comment>
<evidence type="ECO:0000256" key="8">
    <source>
        <dbReference type="ARBA" id="ARBA00022655"/>
    </source>
</evidence>
<comment type="subcellular location">
    <subcellularLocation>
        <location evidence="1 13">Cytoplasm</location>
    </subcellularLocation>
</comment>
<feature type="binding site" evidence="13">
    <location>
        <position position="61"/>
    </location>
    <ligand>
        <name>(R)-pantoate</name>
        <dbReference type="ChEBI" id="CHEBI:15980"/>
    </ligand>
</feature>
<evidence type="ECO:0000256" key="11">
    <source>
        <dbReference type="ARBA" id="ARBA00048258"/>
    </source>
</evidence>
<feature type="binding site" evidence="13">
    <location>
        <begin position="30"/>
        <end position="37"/>
    </location>
    <ligand>
        <name>ATP</name>
        <dbReference type="ChEBI" id="CHEBI:30616"/>
    </ligand>
</feature>
<dbReference type="GO" id="GO:0005524">
    <property type="term" value="F:ATP binding"/>
    <property type="evidence" value="ECO:0007669"/>
    <property type="project" value="UniProtKB-KW"/>
</dbReference>
<gene>
    <name evidence="13" type="primary">panC</name>
    <name evidence="14" type="ORF">HYZ11_11000</name>
</gene>
<evidence type="ECO:0000256" key="3">
    <source>
        <dbReference type="ARBA" id="ARBA00009256"/>
    </source>
</evidence>
<feature type="binding site" evidence="13">
    <location>
        <begin position="184"/>
        <end position="187"/>
    </location>
    <ligand>
        <name>ATP</name>
        <dbReference type="ChEBI" id="CHEBI:30616"/>
    </ligand>
</feature>
<accession>A0A932I2G6</accession>
<comment type="miscellaneous">
    <text evidence="13">The reaction proceeds by a bi uni uni bi ping pong mechanism.</text>
</comment>
<dbReference type="Pfam" id="PF02569">
    <property type="entry name" value="Pantoate_ligase"/>
    <property type="match status" value="1"/>
</dbReference>
<evidence type="ECO:0000256" key="2">
    <source>
        <dbReference type="ARBA" id="ARBA00004990"/>
    </source>
</evidence>
<evidence type="ECO:0000256" key="1">
    <source>
        <dbReference type="ARBA" id="ARBA00004496"/>
    </source>
</evidence>
<keyword evidence="8 13" id="KW-0566">Pantothenate biosynthesis</keyword>
<dbReference type="EMBL" id="JACPUR010000024">
    <property type="protein sequence ID" value="MBI3128121.1"/>
    <property type="molecule type" value="Genomic_DNA"/>
</dbReference>
<dbReference type="EC" id="6.3.2.1" evidence="4 13"/>
<dbReference type="PANTHER" id="PTHR21299">
    <property type="entry name" value="CYTIDYLATE KINASE/PANTOATE-BETA-ALANINE LIGASE"/>
    <property type="match status" value="1"/>
</dbReference>
<evidence type="ECO:0000256" key="12">
    <source>
        <dbReference type="ARBA" id="ARBA00055042"/>
    </source>
</evidence>
<dbReference type="FunFam" id="3.40.50.620:FF:000114">
    <property type="entry name" value="Pantothenate synthetase"/>
    <property type="match status" value="1"/>
</dbReference>
<evidence type="ECO:0000256" key="13">
    <source>
        <dbReference type="HAMAP-Rule" id="MF_00158"/>
    </source>
</evidence>
<dbReference type="GO" id="GO:0005829">
    <property type="term" value="C:cytosol"/>
    <property type="evidence" value="ECO:0007669"/>
    <property type="project" value="TreeGrafter"/>
</dbReference>
<dbReference type="NCBIfam" id="TIGR00018">
    <property type="entry name" value="panC"/>
    <property type="match status" value="1"/>
</dbReference>
<name>A0A932I2G6_UNCTE</name>
<evidence type="ECO:0000256" key="9">
    <source>
        <dbReference type="ARBA" id="ARBA00022741"/>
    </source>
</evidence>
<comment type="catalytic activity">
    <reaction evidence="11 13">
        <text>(R)-pantoate + beta-alanine + ATP = (R)-pantothenate + AMP + diphosphate + H(+)</text>
        <dbReference type="Rhea" id="RHEA:10912"/>
        <dbReference type="ChEBI" id="CHEBI:15378"/>
        <dbReference type="ChEBI" id="CHEBI:15980"/>
        <dbReference type="ChEBI" id="CHEBI:29032"/>
        <dbReference type="ChEBI" id="CHEBI:30616"/>
        <dbReference type="ChEBI" id="CHEBI:33019"/>
        <dbReference type="ChEBI" id="CHEBI:57966"/>
        <dbReference type="ChEBI" id="CHEBI:456215"/>
        <dbReference type="EC" id="6.3.2.1"/>
    </reaction>
</comment>
<keyword evidence="6 13" id="KW-0963">Cytoplasm</keyword>
<protein>
    <recommendedName>
        <fullName evidence="5 13">Pantothenate synthetase</fullName>
        <shortName evidence="13">PS</shortName>
        <ecNumber evidence="4 13">6.3.2.1</ecNumber>
    </recommendedName>
    <alternativeName>
        <fullName evidence="13">Pantoate--beta-alanine ligase</fullName>
    </alternativeName>
    <alternativeName>
        <fullName evidence="13">Pantoate-activating enzyme</fullName>
    </alternativeName>
</protein>
<dbReference type="Gene3D" id="3.40.50.620">
    <property type="entry name" value="HUPs"/>
    <property type="match status" value="1"/>
</dbReference>
<evidence type="ECO:0000256" key="5">
    <source>
        <dbReference type="ARBA" id="ARBA00014155"/>
    </source>
</evidence>
<evidence type="ECO:0000256" key="4">
    <source>
        <dbReference type="ARBA" id="ARBA00012219"/>
    </source>
</evidence>
<reference evidence="14" key="1">
    <citation type="submission" date="2020-07" db="EMBL/GenBank/DDBJ databases">
        <title>Huge and variable diversity of episymbiotic CPR bacteria and DPANN archaea in groundwater ecosystems.</title>
        <authorList>
            <person name="He C.Y."/>
            <person name="Keren R."/>
            <person name="Whittaker M."/>
            <person name="Farag I.F."/>
            <person name="Doudna J."/>
            <person name="Cate J.H.D."/>
            <person name="Banfield J.F."/>
        </authorList>
    </citation>
    <scope>NUCLEOTIDE SEQUENCE</scope>
    <source>
        <strain evidence="14">NC_groundwater_763_Ag_S-0.2um_68_21</strain>
    </source>
</reference>
<comment type="function">
    <text evidence="12 13">Catalyzes the condensation of pantoate with beta-alanine in an ATP-dependent reaction via a pantoyl-adenylate intermediate.</text>
</comment>
<evidence type="ECO:0000313" key="15">
    <source>
        <dbReference type="Proteomes" id="UP000782312"/>
    </source>
</evidence>
<dbReference type="HAMAP" id="MF_00158">
    <property type="entry name" value="PanC"/>
    <property type="match status" value="1"/>
</dbReference>
<dbReference type="InterPro" id="IPR003721">
    <property type="entry name" value="Pantoate_ligase"/>
</dbReference>
<feature type="binding site" evidence="13">
    <location>
        <position position="153"/>
    </location>
    <ligand>
        <name>(R)-pantoate</name>
        <dbReference type="ChEBI" id="CHEBI:15980"/>
    </ligand>
</feature>
<comment type="subunit">
    <text evidence="13">Homodimer.</text>
</comment>
<dbReference type="InterPro" id="IPR014729">
    <property type="entry name" value="Rossmann-like_a/b/a_fold"/>
</dbReference>
<evidence type="ECO:0000256" key="10">
    <source>
        <dbReference type="ARBA" id="ARBA00022840"/>
    </source>
</evidence>
<sequence length="282" mass="30585">MRLIESPSEMREAAEALRLSRAPVGLVPTMGALHEGHRSLIRRAAGECGAAVVSLFVNPAQFGPGEDFARYPRSLEADLRMCREEGAVAVYRPSAEAVYPGCFSTWVEVPALAEGLCGPHRPGHFRGVATVVLKLFAACRPHRAYFGEKDYQQLVLIRRMERDLDLGVEVVGCPTVREADGLALSSRNAYLSAEERLRALSLIRGLRKAEALLAEGERASARLAQAACGELDRAGARVDYVEVVHPATLKPVERVEGEARIAVAAWIGGTRLIDNIPLRAAP</sequence>
<feature type="binding site" evidence="13">
    <location>
        <begin position="147"/>
        <end position="150"/>
    </location>
    <ligand>
        <name>ATP</name>
        <dbReference type="ChEBI" id="CHEBI:30616"/>
    </ligand>
</feature>
<comment type="pathway">
    <text evidence="2 13">Cofactor biosynthesis; (R)-pantothenate biosynthesis; (R)-pantothenate from (R)-pantoate and beta-alanine: step 1/1.</text>
</comment>
<dbReference type="FunFam" id="3.30.1300.10:FF:000001">
    <property type="entry name" value="Pantothenate synthetase"/>
    <property type="match status" value="1"/>
</dbReference>
<proteinExistence type="inferred from homology"/>
<feature type="binding site" evidence="13">
    <location>
        <position position="176"/>
    </location>
    <ligand>
        <name>ATP</name>
        <dbReference type="ChEBI" id="CHEBI:30616"/>
    </ligand>
</feature>
<dbReference type="PANTHER" id="PTHR21299:SF1">
    <property type="entry name" value="PANTOATE--BETA-ALANINE LIGASE"/>
    <property type="match status" value="1"/>
</dbReference>
<dbReference type="Gene3D" id="3.30.1300.10">
    <property type="entry name" value="Pantoate-beta-alanine ligase, C-terminal domain"/>
    <property type="match status" value="1"/>
</dbReference>
<keyword evidence="10 13" id="KW-0067">ATP-binding</keyword>
<feature type="binding site" evidence="13">
    <location>
        <position position="61"/>
    </location>
    <ligand>
        <name>beta-alanine</name>
        <dbReference type="ChEBI" id="CHEBI:57966"/>
    </ligand>
</feature>
<feature type="active site" description="Proton donor" evidence="13">
    <location>
        <position position="37"/>
    </location>
</feature>
<dbReference type="InterPro" id="IPR042176">
    <property type="entry name" value="Pantoate_ligase_C"/>
</dbReference>
<keyword evidence="7 13" id="KW-0436">Ligase</keyword>
<dbReference type="GO" id="GO:0004592">
    <property type="term" value="F:pantoate-beta-alanine ligase activity"/>
    <property type="evidence" value="ECO:0007669"/>
    <property type="project" value="UniProtKB-UniRule"/>
</dbReference>
<dbReference type="Proteomes" id="UP000782312">
    <property type="component" value="Unassembled WGS sequence"/>
</dbReference>
<dbReference type="SUPFAM" id="SSF52374">
    <property type="entry name" value="Nucleotidylyl transferase"/>
    <property type="match status" value="1"/>
</dbReference>
<dbReference type="CDD" id="cd00560">
    <property type="entry name" value="PanC"/>
    <property type="match status" value="1"/>
</dbReference>
<evidence type="ECO:0000256" key="7">
    <source>
        <dbReference type="ARBA" id="ARBA00022598"/>
    </source>
</evidence>
<dbReference type="AlphaFoldDB" id="A0A932I2G6"/>
<dbReference type="GO" id="GO:0015940">
    <property type="term" value="P:pantothenate biosynthetic process"/>
    <property type="evidence" value="ECO:0007669"/>
    <property type="project" value="UniProtKB-UniRule"/>
</dbReference>
<evidence type="ECO:0000256" key="6">
    <source>
        <dbReference type="ARBA" id="ARBA00022490"/>
    </source>
</evidence>